<dbReference type="PANTHER" id="PTHR11412:SF86">
    <property type="entry name" value="COMPLEMENT C4-A-RELATED"/>
    <property type="match status" value="1"/>
</dbReference>
<feature type="region of interest" description="Disordered" evidence="4">
    <location>
        <begin position="1323"/>
        <end position="1377"/>
    </location>
</feature>
<dbReference type="PROSITE" id="PS00477">
    <property type="entry name" value="ALPHA_2_MACROGLOBULIN"/>
    <property type="match status" value="1"/>
</dbReference>
<dbReference type="Gene3D" id="2.60.40.1930">
    <property type="match status" value="3"/>
</dbReference>
<dbReference type="PROSITE" id="PS01177">
    <property type="entry name" value="ANAPHYLATOXIN_1"/>
    <property type="match status" value="1"/>
</dbReference>
<protein>
    <submittedName>
        <fullName evidence="6">CO4 protein</fullName>
    </submittedName>
</protein>
<dbReference type="Pfam" id="PF01821">
    <property type="entry name" value="ANATO"/>
    <property type="match status" value="1"/>
</dbReference>
<evidence type="ECO:0000313" key="7">
    <source>
        <dbReference type="Proteomes" id="UP000654395"/>
    </source>
</evidence>
<dbReference type="SMART" id="SM01361">
    <property type="entry name" value="A2M_recep"/>
    <property type="match status" value="1"/>
</dbReference>
<dbReference type="InterPro" id="IPR013783">
    <property type="entry name" value="Ig-like_fold"/>
</dbReference>
<dbReference type="InterPro" id="IPR002890">
    <property type="entry name" value="MG2"/>
</dbReference>
<evidence type="ECO:0000256" key="3">
    <source>
        <dbReference type="ARBA" id="ARBA00023157"/>
    </source>
</evidence>
<dbReference type="InterPro" id="IPR019742">
    <property type="entry name" value="MacrogloblnA2_CS"/>
</dbReference>
<dbReference type="InterPro" id="IPR036595">
    <property type="entry name" value="A-macroglobulin_rcpt-bd_sf"/>
</dbReference>
<dbReference type="SUPFAM" id="SSF47686">
    <property type="entry name" value="Anaphylotoxins (complement system)"/>
    <property type="match status" value="1"/>
</dbReference>
<dbReference type="Pfam" id="PF07703">
    <property type="entry name" value="A2M_BRD"/>
    <property type="match status" value="1"/>
</dbReference>
<reference evidence="6" key="1">
    <citation type="submission" date="2020-02" db="EMBL/GenBank/DDBJ databases">
        <title>Bird 10,000 Genomes (B10K) Project - Family phase.</title>
        <authorList>
            <person name="Zhang G."/>
        </authorList>
    </citation>
    <scope>NUCLEOTIDE SEQUENCE</scope>
    <source>
        <strain evidence="6">B10K-DU-030-59</strain>
    </source>
</reference>
<evidence type="ECO:0000256" key="2">
    <source>
        <dbReference type="ARBA" id="ARBA00022525"/>
    </source>
</evidence>
<dbReference type="Pfam" id="PF22661">
    <property type="entry name" value="CO4A-B_CUB_C"/>
    <property type="match status" value="1"/>
</dbReference>
<organism evidence="6 7">
    <name type="scientific">Urocolius indicus</name>
    <name type="common">Red-faced mousebird</name>
    <name type="synonym">Colius indicus</name>
    <dbReference type="NCBI Taxonomy" id="458196"/>
    <lineage>
        <taxon>Eukaryota</taxon>
        <taxon>Metazoa</taxon>
        <taxon>Chordata</taxon>
        <taxon>Craniata</taxon>
        <taxon>Vertebrata</taxon>
        <taxon>Euteleostomi</taxon>
        <taxon>Archelosauria</taxon>
        <taxon>Archosauria</taxon>
        <taxon>Dinosauria</taxon>
        <taxon>Saurischia</taxon>
        <taxon>Theropoda</taxon>
        <taxon>Coelurosauria</taxon>
        <taxon>Aves</taxon>
        <taxon>Neognathae</taxon>
        <taxon>Neoaves</taxon>
        <taxon>Telluraves</taxon>
        <taxon>Coraciimorphae</taxon>
        <taxon>Coliiformes</taxon>
        <taxon>Coliidae</taxon>
        <taxon>Urocolius</taxon>
    </lineage>
</organism>
<feature type="compositionally biased region" description="Acidic residues" evidence="4">
    <location>
        <begin position="1323"/>
        <end position="1338"/>
    </location>
</feature>
<dbReference type="Pfam" id="PF01835">
    <property type="entry name" value="MG2"/>
    <property type="match status" value="1"/>
</dbReference>
<dbReference type="InterPro" id="IPR000020">
    <property type="entry name" value="Anaphylatoxin/fibulin"/>
</dbReference>
<dbReference type="Gene3D" id="2.60.40.10">
    <property type="entry name" value="Immunoglobulins"/>
    <property type="match status" value="2"/>
</dbReference>
<dbReference type="Proteomes" id="UP000654395">
    <property type="component" value="Unassembled WGS sequence"/>
</dbReference>
<dbReference type="PANTHER" id="PTHR11412">
    <property type="entry name" value="MACROGLOBULIN / COMPLEMENT"/>
    <property type="match status" value="1"/>
</dbReference>
<dbReference type="Pfam" id="PF00207">
    <property type="entry name" value="A2M"/>
    <property type="match status" value="1"/>
</dbReference>
<feature type="compositionally biased region" description="Low complexity" evidence="4">
    <location>
        <begin position="1347"/>
        <end position="1360"/>
    </location>
</feature>
<dbReference type="SUPFAM" id="SSF48239">
    <property type="entry name" value="Terpenoid cyclases/Protein prenyltransferases"/>
    <property type="match status" value="1"/>
</dbReference>
<dbReference type="SUPFAM" id="SSF49410">
    <property type="entry name" value="Alpha-macroglobulin receptor domain"/>
    <property type="match status" value="1"/>
</dbReference>
<comment type="subcellular location">
    <subcellularLocation>
        <location evidence="1">Secreted</location>
    </subcellularLocation>
</comment>
<dbReference type="Gene3D" id="1.50.10.20">
    <property type="match status" value="1"/>
</dbReference>
<feature type="non-terminal residue" evidence="6">
    <location>
        <position position="1482"/>
    </location>
</feature>
<keyword evidence="7" id="KW-1185">Reference proteome</keyword>
<dbReference type="InterPro" id="IPR011625">
    <property type="entry name" value="A2M_N_BRD"/>
</dbReference>
<dbReference type="OrthoDB" id="9397168at2759"/>
<dbReference type="InterPro" id="IPR001599">
    <property type="entry name" value="Macroglobln_a2"/>
</dbReference>
<dbReference type="Gene3D" id="2.60.40.690">
    <property type="entry name" value="Alpha-macroglobulin, receptor-binding domain"/>
    <property type="match status" value="1"/>
</dbReference>
<sequence length="1482" mass="157146">TGLLVTAVGPVTGTVMVWPGEGDRGVGPCGPPVPFSLGTHNDFSQILTIEVPLDQAQRCGVTEAAVGQTLLLEARSPPLLPKWARVGLGAPRGVILIQTDKPLYAPRQTVRFRIFSLDPDLRPNSQPVLITITNPLGARVREGQRVPHGPVLSDQMVLPDIAPPGTWRVEAQLVASPDTRGAAAFDVRPYVLPGFSVRAVPDRPFLLLQHEPSPSLRLRLHARYTEGAPVWGWALLRVGLRGGALLHGLDQRTQLTAGDAEFNLTLGAVASAVGVAREELAGEGLRLLVTVVSSEGGSAVRQEVGVGLVATPWALDISPSPRFFTPGAPYILLGRVLEAGGAPAGGVEVRVEVGVTGAAPLPTVAQRADARGEISVPINVPAGATGLRLTVAAGTVDFPPARAELLVQPVETVSGRFLLLGGPGGPLHPGDTLRLTLRPVGPPPAPHTIHLLAVARGRLVAAQGIRQGTVTEVTLPVTPSMVPRLRLVAFFQSDGELVTATWSVPIVATCHRQVRVGVGRRKAAFLPQEPLAVTVMWEGSDPSTLPLAVALGATDAALTKLEPRHRLSPAQVEAVLGSSDLGCSPGGGPDAEGMFRGAGLVLGHANLPPDLSPGCPPAPSRTRRSPRLQQLLEETAGVARRCCRDGAQLLPVRVSCAQRSRRVPAAGGCRAALERCCRRARAQRRGSTDTPPLLPVLLEELEEEWEEGSTPTRSFFPESWMWRSLPGPGSVTVLLPDSITTWEIEAIAVVPGHGLCVATAQRVPVAQDLYVRLQLPPSTRPHEQLQLLPHIHSRLPHSVNVSVSVAMPAGVCGGLSGPPVVLTVPPGGAVAVPLPLVALRPGQHPLTLRARGPWGMGDSITRLLHVEPEGELHLEETTYVLDTDGESGRRLLIPGNVPGEVVPNGEFSVSIRVTGRVGGWALRGALGVGRALLGRPAGCGEQALLALAPRAAALRYLDLSEGWAGLPPGTRPRALRGLHRGLERVQSFRRPEGCYSAWPHRGGSTWLTALVLRVLSLARPYLPVATNGPTLALQWLLQQQRSDGSFHESHPVLHREMQGSLADPGTEAVVALTAFVVVALQGARALLPPDSTDHPPLDRSLSLATSFLSARVETLGPFGMAITAYALALGDSGPPGPSPALQHLNSRARTTQAGGRAQFWPAGGPAATVEATAYGLLALLQHRDVAGATRVARWLREQSNYGGGFHSTQDTLVALEALSQLWLQWGGVAGTGLSLRLSWTEGSHGAPAGTRVTLGPGLQSLERELQVPLGSPITVEVEGHGEGTLTVLRQFRLLSPLNGTCQGLHLEVALTGPIIYEEEDYEDYEAEPDEEAELDEAEGPAPGGEAGPEAQAGPEGGSPRPRVPPGHGGSRRRRRSRDSEREAAFVVCMWRELGLQLSGMAVLELTLLSGFRPRATDLDKLRDVVDRWISHYELSGTRLVIYLDQVPPERQCLSFGATQEVAVGQLQPALAAIYDYYEPGVR</sequence>
<evidence type="ECO:0000256" key="1">
    <source>
        <dbReference type="ARBA" id="ARBA00004613"/>
    </source>
</evidence>
<dbReference type="InterPro" id="IPR009048">
    <property type="entry name" value="A-macroglobulin_rcpt-bd"/>
</dbReference>
<dbReference type="Gene3D" id="2.60.40.1940">
    <property type="match status" value="1"/>
</dbReference>
<dbReference type="SMART" id="SM00104">
    <property type="entry name" value="ANATO"/>
    <property type="match status" value="1"/>
</dbReference>
<dbReference type="PROSITE" id="PS01178">
    <property type="entry name" value="ANAPHYLATOXIN_2"/>
    <property type="match status" value="1"/>
</dbReference>
<dbReference type="GO" id="GO:0004866">
    <property type="term" value="F:endopeptidase inhibitor activity"/>
    <property type="evidence" value="ECO:0007669"/>
    <property type="project" value="InterPro"/>
</dbReference>
<proteinExistence type="predicted"/>
<dbReference type="Gene3D" id="1.20.91.20">
    <property type="entry name" value="Anaphylotoxins (complement system)"/>
    <property type="match status" value="1"/>
</dbReference>
<feature type="domain" description="Anaphylatoxin-like" evidence="5">
    <location>
        <begin position="642"/>
        <end position="677"/>
    </location>
</feature>
<accession>A0A852L9Z6</accession>
<evidence type="ECO:0000256" key="4">
    <source>
        <dbReference type="SAM" id="MobiDB-lite"/>
    </source>
</evidence>
<dbReference type="GO" id="GO:0006956">
    <property type="term" value="P:complement activation"/>
    <property type="evidence" value="ECO:0007669"/>
    <property type="project" value="TreeGrafter"/>
</dbReference>
<dbReference type="Pfam" id="PF07678">
    <property type="entry name" value="TED_complement"/>
    <property type="match status" value="1"/>
</dbReference>
<gene>
    <name evidence="6" type="primary">C4_1</name>
    <name evidence="6" type="ORF">UROIND_R12907</name>
</gene>
<keyword evidence="2" id="KW-0964">Secreted</keyword>
<dbReference type="InterPro" id="IPR011626">
    <property type="entry name" value="Alpha-macroglobulin_TED"/>
</dbReference>
<dbReference type="InterPro" id="IPR054587">
    <property type="entry name" value="CO4A-B_CUB_C"/>
</dbReference>
<dbReference type="Gene3D" id="2.20.130.20">
    <property type="match status" value="1"/>
</dbReference>
<dbReference type="InterPro" id="IPR018081">
    <property type="entry name" value="Anaphylatoxin_comp_syst"/>
</dbReference>
<evidence type="ECO:0000259" key="5">
    <source>
        <dbReference type="PROSITE" id="PS01178"/>
    </source>
</evidence>
<dbReference type="InterPro" id="IPR008930">
    <property type="entry name" value="Terpenoid_cyclase/PrenylTrfase"/>
</dbReference>
<name>A0A852L9Z6_UROIN</name>
<dbReference type="InterPro" id="IPR050473">
    <property type="entry name" value="A2M/Complement_sys"/>
</dbReference>
<evidence type="ECO:0000313" key="6">
    <source>
        <dbReference type="EMBL" id="NXX86796.1"/>
    </source>
</evidence>
<keyword evidence="3" id="KW-1015">Disulfide bond</keyword>
<dbReference type="SMART" id="SM01360">
    <property type="entry name" value="A2M"/>
    <property type="match status" value="1"/>
</dbReference>
<dbReference type="SMART" id="SM01359">
    <property type="entry name" value="A2M_N_2"/>
    <property type="match status" value="1"/>
</dbReference>
<dbReference type="CDD" id="cd02896">
    <property type="entry name" value="complement_C3_C4_C5"/>
    <property type="match status" value="1"/>
</dbReference>
<dbReference type="Gene3D" id="6.20.50.160">
    <property type="match status" value="1"/>
</dbReference>
<dbReference type="GO" id="GO:0005615">
    <property type="term" value="C:extracellular space"/>
    <property type="evidence" value="ECO:0007669"/>
    <property type="project" value="InterPro"/>
</dbReference>
<dbReference type="EMBL" id="WBNH01012429">
    <property type="protein sequence ID" value="NXX86796.1"/>
    <property type="molecule type" value="Genomic_DNA"/>
</dbReference>
<dbReference type="Pfam" id="PF07677">
    <property type="entry name" value="A2M_recep"/>
    <property type="match status" value="1"/>
</dbReference>
<feature type="non-terminal residue" evidence="6">
    <location>
        <position position="1"/>
    </location>
</feature>
<comment type="caution">
    <text evidence="6">The sequence shown here is derived from an EMBL/GenBank/DDBJ whole genome shotgun (WGS) entry which is preliminary data.</text>
</comment>
<dbReference type="Gene3D" id="2.60.120.1540">
    <property type="match status" value="2"/>
</dbReference>